<accession>A0A0G1I0P1</accession>
<dbReference type="InterPro" id="IPR005182">
    <property type="entry name" value="YdbS-like_PH"/>
</dbReference>
<name>A0A0G1I0P1_UNCK3</name>
<dbReference type="AlphaFoldDB" id="A0A0G1I0P1"/>
<sequence>MYIPLEDGEVILTQVHRHWWFILMRVFGAILLALVPVVIVSVAVLTGIVVFTMTGVMAFVGIITLWVLVVWTFFWQFWTTYYMDIWVVTNYRVIDIDYHRLFDRDIAILRLNQVEDISTRMQGILPWLLRYGSVSIQTAGSSREFLIDQIADPEGLRDIISRAAGDLHKK</sequence>
<proteinExistence type="predicted"/>
<reference evidence="3 4" key="1">
    <citation type="journal article" date="2015" name="Nature">
        <title>rRNA introns, odd ribosomes, and small enigmatic genomes across a large radiation of phyla.</title>
        <authorList>
            <person name="Brown C.T."/>
            <person name="Hug L.A."/>
            <person name="Thomas B.C."/>
            <person name="Sharon I."/>
            <person name="Castelle C.J."/>
            <person name="Singh A."/>
            <person name="Wilkins M.J."/>
            <person name="Williams K.H."/>
            <person name="Banfield J.F."/>
        </authorList>
    </citation>
    <scope>NUCLEOTIDE SEQUENCE [LARGE SCALE GENOMIC DNA]</scope>
</reference>
<keyword evidence="1" id="KW-1133">Transmembrane helix</keyword>
<dbReference type="EMBL" id="LCIJ01000008">
    <property type="protein sequence ID" value="KKT52765.1"/>
    <property type="molecule type" value="Genomic_DNA"/>
</dbReference>
<protein>
    <recommendedName>
        <fullName evidence="2">YdbS-like PH domain-containing protein</fullName>
    </recommendedName>
</protein>
<dbReference type="PANTHER" id="PTHR37938:SF1">
    <property type="entry name" value="BLL0215 PROTEIN"/>
    <property type="match status" value="1"/>
</dbReference>
<keyword evidence="1" id="KW-0812">Transmembrane</keyword>
<evidence type="ECO:0000256" key="1">
    <source>
        <dbReference type="SAM" id="Phobius"/>
    </source>
</evidence>
<evidence type="ECO:0000313" key="3">
    <source>
        <dbReference type="EMBL" id="KKT52765.1"/>
    </source>
</evidence>
<feature type="transmembrane region" description="Helical" evidence="1">
    <location>
        <begin position="56"/>
        <end position="75"/>
    </location>
</feature>
<dbReference type="Pfam" id="PF03703">
    <property type="entry name" value="bPH_2"/>
    <property type="match status" value="1"/>
</dbReference>
<gene>
    <name evidence="3" type="ORF">VE96_C0008G0016</name>
</gene>
<organism evidence="3 4">
    <name type="scientific">candidate division Kazan bacterium GW2011_GWA1_44_22</name>
    <dbReference type="NCBI Taxonomy" id="1620410"/>
    <lineage>
        <taxon>Bacteria</taxon>
        <taxon>Bacteria division Kazan-3B-28</taxon>
    </lineage>
</organism>
<feature type="transmembrane region" description="Helical" evidence="1">
    <location>
        <begin position="26"/>
        <end position="50"/>
    </location>
</feature>
<dbReference type="PANTHER" id="PTHR37938">
    <property type="entry name" value="BLL0215 PROTEIN"/>
    <property type="match status" value="1"/>
</dbReference>
<evidence type="ECO:0000313" key="4">
    <source>
        <dbReference type="Proteomes" id="UP000034752"/>
    </source>
</evidence>
<evidence type="ECO:0000259" key="2">
    <source>
        <dbReference type="Pfam" id="PF03703"/>
    </source>
</evidence>
<comment type="caution">
    <text evidence="3">The sequence shown here is derived from an EMBL/GenBank/DDBJ whole genome shotgun (WGS) entry which is preliminary data.</text>
</comment>
<feature type="domain" description="YdbS-like PH" evidence="2">
    <location>
        <begin position="94"/>
        <end position="160"/>
    </location>
</feature>
<dbReference type="Proteomes" id="UP000034752">
    <property type="component" value="Unassembled WGS sequence"/>
</dbReference>
<keyword evidence="1" id="KW-0472">Membrane</keyword>